<evidence type="ECO:0000313" key="1">
    <source>
        <dbReference type="EMBL" id="KAJ3132937.1"/>
    </source>
</evidence>
<dbReference type="Proteomes" id="UP001211907">
    <property type="component" value="Unassembled WGS sequence"/>
</dbReference>
<accession>A0AAD5XGL6</accession>
<comment type="caution">
    <text evidence="1">The sequence shown here is derived from an EMBL/GenBank/DDBJ whole genome shotgun (WGS) entry which is preliminary data.</text>
</comment>
<sequence>MAGDSRSLQNQLRKYINEDDFQKEFSALRFLTWYTNGWSNPSHRFLSIWLPQLYSAIVLSQPFKGRPFLDAGFSPIGVKLRRQIVAVSSLCAEAPFCAIANAGYGNIFTGAIMDGKSMKLRPKDLSEKECSAMQIVASATTIPATCTVQYRVKCVKNYGKKGLQQIAMLCAFYAMNNTINELLCLDINREMEIYAEKVFAGTGWNIGLHRISFKVQEQQSDEDFFLQPRKSRNNLKSLEEIAALQAQDKIHKDSQLTSPNTRIVSIDTTKLSQKAASVKSHEDLEKGSSNSSALAAEIQLKSTAASLKSFTASLKSAVISISGGEEYYLPPVGSFRRRKSKSQDNLASFGNFQGLSLDAQKALKDIPVPKTNKAENSHSKLQQASSNQKIATENILTENLTESAIFAMPIIKRSSLKRTTSDKQPQSSVVAIIQPVLEYEQVAVSSSTIQLESTRASMAKVTVNESHQNDSITPQFIIQNIPAYKESPSRLSVADPKIYRKASSIRVSRNSRSQMFEVETNFGDGTAQTSNLKTSLPRVKTLAAEERNSISNSLIPDQAHFAKMLQDSKKVTAANLKQTYLKAKSFTFENTDPLKDFLSVSQILALKVATRNVEHYAISPKLYKASNKNPWATMEVVSLLGVFTLLHRYTAIMDDEIGLEPEVRLMVDSDYGNGLGLKKLSVKDFLINIAKIDRGKSAKTKNIDVGFEIWGGNVEF</sequence>
<keyword evidence="2" id="KW-1185">Reference proteome</keyword>
<evidence type="ECO:0000313" key="2">
    <source>
        <dbReference type="Proteomes" id="UP001211907"/>
    </source>
</evidence>
<dbReference type="EMBL" id="JADGJH010000232">
    <property type="protein sequence ID" value="KAJ3132937.1"/>
    <property type="molecule type" value="Genomic_DNA"/>
</dbReference>
<gene>
    <name evidence="1" type="ORF">HK100_004818</name>
</gene>
<reference evidence="1" key="1">
    <citation type="submission" date="2020-05" db="EMBL/GenBank/DDBJ databases">
        <title>Phylogenomic resolution of chytrid fungi.</title>
        <authorList>
            <person name="Stajich J.E."/>
            <person name="Amses K."/>
            <person name="Simmons R."/>
            <person name="Seto K."/>
            <person name="Myers J."/>
            <person name="Bonds A."/>
            <person name="Quandt C.A."/>
            <person name="Barry K."/>
            <person name="Liu P."/>
            <person name="Grigoriev I."/>
            <person name="Longcore J.E."/>
            <person name="James T.Y."/>
        </authorList>
    </citation>
    <scope>NUCLEOTIDE SEQUENCE</scope>
    <source>
        <strain evidence="1">JEL0513</strain>
    </source>
</reference>
<dbReference type="AlphaFoldDB" id="A0AAD5XGL6"/>
<protein>
    <submittedName>
        <fullName evidence="1">Uncharacterized protein</fullName>
    </submittedName>
</protein>
<organism evidence="1 2">
    <name type="scientific">Physocladia obscura</name>
    <dbReference type="NCBI Taxonomy" id="109957"/>
    <lineage>
        <taxon>Eukaryota</taxon>
        <taxon>Fungi</taxon>
        <taxon>Fungi incertae sedis</taxon>
        <taxon>Chytridiomycota</taxon>
        <taxon>Chytridiomycota incertae sedis</taxon>
        <taxon>Chytridiomycetes</taxon>
        <taxon>Chytridiales</taxon>
        <taxon>Chytriomycetaceae</taxon>
        <taxon>Physocladia</taxon>
    </lineage>
</organism>
<proteinExistence type="predicted"/>
<name>A0AAD5XGL6_9FUNG</name>